<evidence type="ECO:0000313" key="4">
    <source>
        <dbReference type="Proteomes" id="UP000595917"/>
    </source>
</evidence>
<accession>A0A7T8B8R4</accession>
<proteinExistence type="predicted"/>
<dbReference type="InterPro" id="IPR005534">
    <property type="entry name" value="Curli_assmbl/transp-comp_CsgG"/>
</dbReference>
<protein>
    <recommendedName>
        <fullName evidence="5">Curli production assembly/transport component CsgG</fullName>
    </recommendedName>
</protein>
<dbReference type="Proteomes" id="UP000595917">
    <property type="component" value="Chromosome"/>
</dbReference>
<evidence type="ECO:0008006" key="5">
    <source>
        <dbReference type="Google" id="ProtNLM"/>
    </source>
</evidence>
<evidence type="ECO:0000313" key="3">
    <source>
        <dbReference type="EMBL" id="QQO07652.1"/>
    </source>
</evidence>
<keyword evidence="4" id="KW-1185">Reference proteome</keyword>
<dbReference type="AlphaFoldDB" id="A0A7T8B8R4"/>
<reference evidence="3" key="1">
    <citation type="submission" date="2021-01" db="EMBL/GenBank/DDBJ databases">
        <title>Description of Breznakiella homolactica.</title>
        <authorList>
            <person name="Song Y."/>
            <person name="Brune A."/>
        </authorList>
    </citation>
    <scope>NUCLEOTIDE SEQUENCE</scope>
    <source>
        <strain evidence="3">RmG30</strain>
    </source>
</reference>
<feature type="region of interest" description="Disordered" evidence="1">
    <location>
        <begin position="173"/>
        <end position="209"/>
    </location>
</feature>
<feature type="compositionally biased region" description="Polar residues" evidence="1">
    <location>
        <begin position="183"/>
        <end position="208"/>
    </location>
</feature>
<name>A0A7T8B8R4_9SPIR</name>
<organism evidence="3 4">
    <name type="scientific">Breznakiella homolactica</name>
    <dbReference type="NCBI Taxonomy" id="2798577"/>
    <lineage>
        <taxon>Bacteria</taxon>
        <taxon>Pseudomonadati</taxon>
        <taxon>Spirochaetota</taxon>
        <taxon>Spirochaetia</taxon>
        <taxon>Spirochaetales</taxon>
        <taxon>Breznakiellaceae</taxon>
        <taxon>Breznakiella</taxon>
    </lineage>
</organism>
<dbReference type="Gene3D" id="3.40.50.10610">
    <property type="entry name" value="ABC-type transport auxiliary lipoprotein component"/>
    <property type="match status" value="1"/>
</dbReference>
<dbReference type="PROSITE" id="PS51257">
    <property type="entry name" value="PROKAR_LIPOPROTEIN"/>
    <property type="match status" value="1"/>
</dbReference>
<feature type="signal peptide" evidence="2">
    <location>
        <begin position="1"/>
        <end position="28"/>
    </location>
</feature>
<keyword evidence="2" id="KW-0732">Signal</keyword>
<dbReference type="EMBL" id="CP067089">
    <property type="protein sequence ID" value="QQO07652.1"/>
    <property type="molecule type" value="Genomic_DNA"/>
</dbReference>
<sequence length="319" mass="34382">MIRRPALLAAIILIACLAAGCSSFPGTAEPDGLDTAIREAADYFNLNIPAGNKVAIIAVKSDYPALSEYIIDTLTEDMVNDRLFTVVERNQLNVISTELNFQMSGDVDDNSAQAIGRMTGAQTIIVGSVSALGTMWRLSFRVLAVEKAEVQGLFSKNIQNAGIISVLTSSPDTAAGTDGGTAEQAQAGSRQTAVTPQNPGLNNGTYTLTPRPRGRLNGVWQDIYISRVEVDDEYMTIFFENKESAGDGYGRSGTVNWDRGSATIIDLDKPNVYGKNTGRTGRNNGSVVSCVFERIDGRRFRLENRQGIVFTEINLGAPD</sequence>
<dbReference type="Pfam" id="PF03783">
    <property type="entry name" value="CsgG"/>
    <property type="match status" value="1"/>
</dbReference>
<dbReference type="KEGG" id="bhc:JFL75_11920"/>
<dbReference type="GO" id="GO:0030288">
    <property type="term" value="C:outer membrane-bounded periplasmic space"/>
    <property type="evidence" value="ECO:0007669"/>
    <property type="project" value="InterPro"/>
</dbReference>
<evidence type="ECO:0000256" key="2">
    <source>
        <dbReference type="SAM" id="SignalP"/>
    </source>
</evidence>
<feature type="chain" id="PRO_5031527276" description="Curli production assembly/transport component CsgG" evidence="2">
    <location>
        <begin position="29"/>
        <end position="319"/>
    </location>
</feature>
<dbReference type="RefSeq" id="WP_215624958.1">
    <property type="nucleotide sequence ID" value="NZ_CP067089.2"/>
</dbReference>
<gene>
    <name evidence="3" type="ORF">JFL75_11920</name>
</gene>
<evidence type="ECO:0000256" key="1">
    <source>
        <dbReference type="SAM" id="MobiDB-lite"/>
    </source>
</evidence>